<organism evidence="16 17">
    <name type="scientific">Roseiterribacter gracilis</name>
    <dbReference type="NCBI Taxonomy" id="2812848"/>
    <lineage>
        <taxon>Bacteria</taxon>
        <taxon>Pseudomonadati</taxon>
        <taxon>Pseudomonadota</taxon>
        <taxon>Alphaproteobacteria</taxon>
        <taxon>Rhodospirillales</taxon>
        <taxon>Roseiterribacteraceae</taxon>
        <taxon>Roseiterribacter</taxon>
    </lineage>
</organism>
<evidence type="ECO:0000256" key="11">
    <source>
        <dbReference type="ARBA" id="ARBA00023014"/>
    </source>
</evidence>
<dbReference type="GO" id="GO:0034039">
    <property type="term" value="F:8-oxo-7,8-dihydroguanine DNA N-glycosylase activity"/>
    <property type="evidence" value="ECO:0007669"/>
    <property type="project" value="TreeGrafter"/>
</dbReference>
<dbReference type="PANTHER" id="PTHR42944:SF1">
    <property type="entry name" value="ADENINE DNA GLYCOSYLASE"/>
    <property type="match status" value="1"/>
</dbReference>
<keyword evidence="7" id="KW-0479">Metal-binding</keyword>
<dbReference type="InterPro" id="IPR003265">
    <property type="entry name" value="HhH-GPD_domain"/>
</dbReference>
<evidence type="ECO:0000259" key="15">
    <source>
        <dbReference type="SMART" id="SM00478"/>
    </source>
</evidence>
<evidence type="ECO:0000256" key="13">
    <source>
        <dbReference type="ARBA" id="ARBA00023295"/>
    </source>
</evidence>
<dbReference type="GO" id="GO:0006298">
    <property type="term" value="P:mismatch repair"/>
    <property type="evidence" value="ECO:0007669"/>
    <property type="project" value="TreeGrafter"/>
</dbReference>
<dbReference type="PANTHER" id="PTHR42944">
    <property type="entry name" value="ADENINE DNA GLYCOSYLASE"/>
    <property type="match status" value="1"/>
</dbReference>
<dbReference type="Gene3D" id="3.90.79.10">
    <property type="entry name" value="Nucleoside Triphosphate Pyrophosphohydrolase"/>
    <property type="match status" value="1"/>
</dbReference>
<reference evidence="16" key="1">
    <citation type="submission" date="2021-02" db="EMBL/GenBank/DDBJ databases">
        <title>Genome sequence of Rhodospirillales sp. strain TMPK1 isolated from soil.</title>
        <authorList>
            <person name="Nakai R."/>
            <person name="Kusada H."/>
            <person name="Tamaki H."/>
        </authorList>
    </citation>
    <scope>NUCLEOTIDE SEQUENCE</scope>
    <source>
        <strain evidence="16">TMPK1</strain>
    </source>
</reference>
<dbReference type="GO" id="GO:0051539">
    <property type="term" value="F:4 iron, 4 sulfur cluster binding"/>
    <property type="evidence" value="ECO:0007669"/>
    <property type="project" value="UniProtKB-UniRule"/>
</dbReference>
<dbReference type="InterPro" id="IPR011257">
    <property type="entry name" value="DNA_glycosylase"/>
</dbReference>
<gene>
    <name evidence="16" type="ORF">TMPK1_18460</name>
</gene>
<comment type="similarity">
    <text evidence="3 14">Belongs to the Nth/MutY family.</text>
</comment>
<dbReference type="CDD" id="cd00056">
    <property type="entry name" value="ENDO3c"/>
    <property type="match status" value="1"/>
</dbReference>
<keyword evidence="12" id="KW-0234">DNA repair</keyword>
<dbReference type="InterPro" id="IPR044298">
    <property type="entry name" value="MIG/MutY"/>
</dbReference>
<evidence type="ECO:0000313" key="17">
    <source>
        <dbReference type="Proteomes" id="UP000681075"/>
    </source>
</evidence>
<dbReference type="GO" id="GO:0046872">
    <property type="term" value="F:metal ion binding"/>
    <property type="evidence" value="ECO:0007669"/>
    <property type="project" value="UniProtKB-UniRule"/>
</dbReference>
<keyword evidence="13 14" id="KW-0326">Glycosidase</keyword>
<comment type="function">
    <text evidence="2">Adenine glycosylase active on G-A mispairs. MutY also corrects error-prone DNA synthesis past GO lesions which are due to the oxidatively damaged form of guanine: 7,8-dihydro-8-oxoguanine (8-oxo-dGTP).</text>
</comment>
<dbReference type="FunFam" id="1.10.340.30:FF:000002">
    <property type="entry name" value="Adenine DNA glycosylase"/>
    <property type="match status" value="1"/>
</dbReference>
<protein>
    <recommendedName>
        <fullName evidence="5 14">Adenine DNA glycosylase</fullName>
        <ecNumber evidence="4 14">3.2.2.31</ecNumber>
    </recommendedName>
</protein>
<accession>A0A8S8XD40</accession>
<evidence type="ECO:0000256" key="8">
    <source>
        <dbReference type="ARBA" id="ARBA00022763"/>
    </source>
</evidence>
<evidence type="ECO:0000256" key="2">
    <source>
        <dbReference type="ARBA" id="ARBA00002933"/>
    </source>
</evidence>
<dbReference type="Proteomes" id="UP000681075">
    <property type="component" value="Unassembled WGS sequence"/>
</dbReference>
<dbReference type="SMART" id="SM00478">
    <property type="entry name" value="ENDO3c"/>
    <property type="match status" value="1"/>
</dbReference>
<sequence>MPDEAPSGEVTRPRAQTLLAPRLLAWYDRHARRLPWRAPPGTAAQDPYLVWLSEIMLQQTRVEAVQPYFLRFKERWPTVEALAAADIDHVLTEWAGLGYYARARSLYACANEVAERHGGKFPRTQDALLELPGIGPYTSAAIAAIAFDVPATVVDGNVERVVARIFAVETPLPRSKPELRDKAATLTPQKRAGDFAQAMMDLGATICTPTKPKCSLCPWNDACVAKARGIQDELPRRDAKKANPTRRGIAYWLVDPDGAVLLRKRAEKGLLGSMIEVPSSDWIVGATPDVPDGAPAAAEWQRLPGIVRHQFTHFDLELTVLAATVKARNTDGLWTLPDNFGDVALPTVMRKVVAHAMKHTAYTPNDAAQMFEVAEKPKRRKKI</sequence>
<keyword evidence="17" id="KW-1185">Reference proteome</keyword>
<dbReference type="NCBIfam" id="TIGR01084">
    <property type="entry name" value="mutY"/>
    <property type="match status" value="1"/>
</dbReference>
<evidence type="ECO:0000313" key="16">
    <source>
        <dbReference type="EMBL" id="GIL39609.1"/>
    </source>
</evidence>
<name>A0A8S8XD40_9PROT</name>
<dbReference type="GO" id="GO:0006284">
    <property type="term" value="P:base-excision repair"/>
    <property type="evidence" value="ECO:0007669"/>
    <property type="project" value="UniProtKB-UniRule"/>
</dbReference>
<evidence type="ECO:0000256" key="1">
    <source>
        <dbReference type="ARBA" id="ARBA00000843"/>
    </source>
</evidence>
<dbReference type="CDD" id="cd03431">
    <property type="entry name" value="NUDIX_DNA_Glycosylase_C-MutY"/>
    <property type="match status" value="1"/>
</dbReference>
<dbReference type="SMART" id="SM00525">
    <property type="entry name" value="FES"/>
    <property type="match status" value="1"/>
</dbReference>
<dbReference type="EMBL" id="BOPV01000001">
    <property type="protein sequence ID" value="GIL39609.1"/>
    <property type="molecule type" value="Genomic_DNA"/>
</dbReference>
<evidence type="ECO:0000256" key="7">
    <source>
        <dbReference type="ARBA" id="ARBA00022723"/>
    </source>
</evidence>
<keyword evidence="9" id="KW-0378">Hydrolase</keyword>
<dbReference type="Gene3D" id="1.10.340.30">
    <property type="entry name" value="Hypothetical protein, domain 2"/>
    <property type="match status" value="1"/>
</dbReference>
<dbReference type="InterPro" id="IPR023170">
    <property type="entry name" value="HhH_base_excis_C"/>
</dbReference>
<keyword evidence="11" id="KW-0411">Iron-sulfur</keyword>
<dbReference type="GO" id="GO:0000701">
    <property type="term" value="F:purine-specific mismatch base pair DNA N-glycosylase activity"/>
    <property type="evidence" value="ECO:0007669"/>
    <property type="project" value="UniProtKB-EC"/>
</dbReference>
<keyword evidence="8 14" id="KW-0227">DNA damage</keyword>
<comment type="caution">
    <text evidence="16">The sequence shown here is derived from an EMBL/GenBank/DDBJ whole genome shotgun (WGS) entry which is preliminary data.</text>
</comment>
<evidence type="ECO:0000256" key="5">
    <source>
        <dbReference type="ARBA" id="ARBA00022023"/>
    </source>
</evidence>
<dbReference type="AlphaFoldDB" id="A0A8S8XD40"/>
<comment type="catalytic activity">
    <reaction evidence="1 14">
        <text>Hydrolyzes free adenine bases from 7,8-dihydro-8-oxoguanine:adenine mismatched double-stranded DNA, leaving an apurinic site.</text>
        <dbReference type="EC" id="3.2.2.31"/>
    </reaction>
</comment>
<dbReference type="InterPro" id="IPR029119">
    <property type="entry name" value="MutY_C"/>
</dbReference>
<evidence type="ECO:0000256" key="3">
    <source>
        <dbReference type="ARBA" id="ARBA00008343"/>
    </source>
</evidence>
<dbReference type="InterPro" id="IPR005760">
    <property type="entry name" value="A/G_AdeGlyc_MutY"/>
</dbReference>
<evidence type="ECO:0000256" key="10">
    <source>
        <dbReference type="ARBA" id="ARBA00023004"/>
    </source>
</evidence>
<dbReference type="RefSeq" id="WP_420242709.1">
    <property type="nucleotide sequence ID" value="NZ_BOPV01000001.1"/>
</dbReference>
<keyword evidence="6" id="KW-0004">4Fe-4S</keyword>
<evidence type="ECO:0000256" key="14">
    <source>
        <dbReference type="RuleBase" id="RU365096"/>
    </source>
</evidence>
<dbReference type="Pfam" id="PF14815">
    <property type="entry name" value="NUDIX_4"/>
    <property type="match status" value="1"/>
</dbReference>
<comment type="cofactor">
    <cofactor evidence="14">
        <name>[4Fe-4S] cluster</name>
        <dbReference type="ChEBI" id="CHEBI:49883"/>
    </cofactor>
    <text evidence="14">Binds 1 [4Fe-4S] cluster.</text>
</comment>
<dbReference type="GO" id="GO:0035485">
    <property type="term" value="F:adenine/guanine mispair binding"/>
    <property type="evidence" value="ECO:0007669"/>
    <property type="project" value="TreeGrafter"/>
</dbReference>
<dbReference type="GO" id="GO:0032357">
    <property type="term" value="F:oxidized purine DNA binding"/>
    <property type="evidence" value="ECO:0007669"/>
    <property type="project" value="TreeGrafter"/>
</dbReference>
<proteinExistence type="inferred from homology"/>
<dbReference type="EC" id="3.2.2.31" evidence="4 14"/>
<dbReference type="SUPFAM" id="SSF55811">
    <property type="entry name" value="Nudix"/>
    <property type="match status" value="1"/>
</dbReference>
<dbReference type="InterPro" id="IPR003651">
    <property type="entry name" value="Endonuclease3_FeS-loop_motif"/>
</dbReference>
<evidence type="ECO:0000256" key="4">
    <source>
        <dbReference type="ARBA" id="ARBA00012045"/>
    </source>
</evidence>
<feature type="domain" description="HhH-GPD" evidence="15">
    <location>
        <begin position="56"/>
        <end position="205"/>
    </location>
</feature>
<keyword evidence="10 14" id="KW-0408">Iron</keyword>
<dbReference type="InterPro" id="IPR015797">
    <property type="entry name" value="NUDIX_hydrolase-like_dom_sf"/>
</dbReference>
<dbReference type="Gene3D" id="1.10.1670.10">
    <property type="entry name" value="Helix-hairpin-Helix base-excision DNA repair enzymes (C-terminal)"/>
    <property type="match status" value="1"/>
</dbReference>
<evidence type="ECO:0000256" key="12">
    <source>
        <dbReference type="ARBA" id="ARBA00023204"/>
    </source>
</evidence>
<dbReference type="Pfam" id="PF10576">
    <property type="entry name" value="EndIII_4Fe-2S"/>
    <property type="match status" value="1"/>
</dbReference>
<evidence type="ECO:0000256" key="6">
    <source>
        <dbReference type="ARBA" id="ARBA00022485"/>
    </source>
</evidence>
<dbReference type="InterPro" id="IPR004035">
    <property type="entry name" value="Endouclease-III_FeS-bd_BS"/>
</dbReference>
<dbReference type="PROSITE" id="PS00764">
    <property type="entry name" value="ENDONUCLEASE_III_1"/>
    <property type="match status" value="1"/>
</dbReference>
<evidence type="ECO:0000256" key="9">
    <source>
        <dbReference type="ARBA" id="ARBA00022801"/>
    </source>
</evidence>
<dbReference type="Pfam" id="PF00730">
    <property type="entry name" value="HhH-GPD"/>
    <property type="match status" value="1"/>
</dbReference>
<dbReference type="SUPFAM" id="SSF48150">
    <property type="entry name" value="DNA-glycosylase"/>
    <property type="match status" value="1"/>
</dbReference>